<name>A0A6C0JXG4_9ZZZZ</name>
<proteinExistence type="predicted"/>
<evidence type="ECO:0008006" key="2">
    <source>
        <dbReference type="Google" id="ProtNLM"/>
    </source>
</evidence>
<dbReference type="AlphaFoldDB" id="A0A6C0JXG4"/>
<sequence length="282" mass="32789">MIQDGILKVAKSCSKYECKFCDYTTCKKYSWDKHIVTKKHKTRSMVYHQSLKVAKENTTEKISCNCGKSYKFKSGYYRHKAVCTWKEPKVDSANAMLEALTTLTQVLIPSLIKHMSTKHEVSHTLHQHNIINLNVFLNEHCAKAMSIQEFARQLHVSLEDLDKTKSDCIKNVVLKNLQPLSITERPFHCADVDTSEWYVNDQVKGWECDTGIKILETTEHAINCKWQPEFEERHPNWVGNERQQDQFVRIASHTACIMSEKDRMHILKDISDTVNVDKRLLM</sequence>
<reference evidence="1" key="1">
    <citation type="journal article" date="2020" name="Nature">
        <title>Giant virus diversity and host interactions through global metagenomics.</title>
        <authorList>
            <person name="Schulz F."/>
            <person name="Roux S."/>
            <person name="Paez-Espino D."/>
            <person name="Jungbluth S."/>
            <person name="Walsh D.A."/>
            <person name="Denef V.J."/>
            <person name="McMahon K.D."/>
            <person name="Konstantinidis K.T."/>
            <person name="Eloe-Fadrosh E.A."/>
            <person name="Kyrpides N.C."/>
            <person name="Woyke T."/>
        </authorList>
    </citation>
    <scope>NUCLEOTIDE SEQUENCE</scope>
    <source>
        <strain evidence="1">GVMAG-S-1074260-58</strain>
    </source>
</reference>
<organism evidence="1">
    <name type="scientific">viral metagenome</name>
    <dbReference type="NCBI Taxonomy" id="1070528"/>
    <lineage>
        <taxon>unclassified sequences</taxon>
        <taxon>metagenomes</taxon>
        <taxon>organismal metagenomes</taxon>
    </lineage>
</organism>
<protein>
    <recommendedName>
        <fullName evidence="2">C2H2-type domain-containing protein</fullName>
    </recommendedName>
</protein>
<dbReference type="EMBL" id="MN740712">
    <property type="protein sequence ID" value="QHU09400.1"/>
    <property type="molecule type" value="Genomic_DNA"/>
</dbReference>
<accession>A0A6C0JXG4</accession>
<evidence type="ECO:0000313" key="1">
    <source>
        <dbReference type="EMBL" id="QHU09400.1"/>
    </source>
</evidence>